<comment type="similarity">
    <text evidence="2">Belongs to the PI3/PI4-kinase family. ATM subfamily.</text>
</comment>
<keyword evidence="9" id="KW-0227">DNA damage</keyword>
<evidence type="ECO:0000256" key="1">
    <source>
        <dbReference type="ARBA" id="ARBA00004123"/>
    </source>
</evidence>
<feature type="compositionally biased region" description="Polar residues" evidence="22">
    <location>
        <begin position="1"/>
        <end position="17"/>
    </location>
</feature>
<evidence type="ECO:0000256" key="9">
    <source>
        <dbReference type="ARBA" id="ARBA00022763"/>
    </source>
</evidence>
<feature type="domain" description="FATC" evidence="25">
    <location>
        <begin position="2492"/>
        <end position="2524"/>
    </location>
</feature>
<evidence type="ECO:0000313" key="27">
    <source>
        <dbReference type="Proteomes" id="UP000799437"/>
    </source>
</evidence>
<evidence type="ECO:0000256" key="19">
    <source>
        <dbReference type="ARBA" id="ARBA00033001"/>
    </source>
</evidence>
<dbReference type="InterPro" id="IPR003152">
    <property type="entry name" value="FATC_dom"/>
</dbReference>
<dbReference type="GO" id="GO:0000077">
    <property type="term" value="P:DNA damage checkpoint signaling"/>
    <property type="evidence" value="ECO:0007669"/>
    <property type="project" value="TreeGrafter"/>
</dbReference>
<dbReference type="InterPro" id="IPR058681">
    <property type="entry name" value="HEAT_MEC1_N"/>
</dbReference>
<dbReference type="InterPro" id="IPR000403">
    <property type="entry name" value="PI3/4_kinase_cat_dom"/>
</dbReference>
<dbReference type="SUPFAM" id="SSF56112">
    <property type="entry name" value="Protein kinase-like (PK-like)"/>
    <property type="match status" value="1"/>
</dbReference>
<protein>
    <recommendedName>
        <fullName evidence="5">Serine/threonine-protein kinase MEC1</fullName>
        <ecNumber evidence="4">2.7.11.1</ecNumber>
    </recommendedName>
    <alternativeName>
        <fullName evidence="19">ATR homolog</fullName>
    </alternativeName>
    <alternativeName>
        <fullName evidence="18">DNA-damage checkpoint kinase MEC1</fullName>
    </alternativeName>
    <alternativeName>
        <fullName evidence="17">Mitosis entry checkpoint protein 1</fullName>
    </alternativeName>
</protein>
<dbReference type="Pfam" id="PF00454">
    <property type="entry name" value="PI3_PI4_kinase"/>
    <property type="match status" value="1"/>
</dbReference>
<dbReference type="InterPro" id="IPR011009">
    <property type="entry name" value="Kinase-like_dom_sf"/>
</dbReference>
<dbReference type="Proteomes" id="UP000799437">
    <property type="component" value="Unassembled WGS sequence"/>
</dbReference>
<dbReference type="SMART" id="SM01343">
    <property type="entry name" value="FATC"/>
    <property type="match status" value="1"/>
</dbReference>
<dbReference type="Gene3D" id="1.10.1070.11">
    <property type="entry name" value="Phosphatidylinositol 3-/4-kinase, catalytic domain"/>
    <property type="match status" value="1"/>
</dbReference>
<evidence type="ECO:0000256" key="11">
    <source>
        <dbReference type="ARBA" id="ARBA00022840"/>
    </source>
</evidence>
<dbReference type="InterPro" id="IPR016024">
    <property type="entry name" value="ARM-type_fold"/>
</dbReference>
<keyword evidence="14" id="KW-0539">Nucleus</keyword>
<dbReference type="InterPro" id="IPR036940">
    <property type="entry name" value="PI3/4_kinase_cat_sf"/>
</dbReference>
<sequence length="2524" mass="282891">MARASVLSTQRSANSVREPNGIPPPSTIAAQIVNHHAQSSTAREPEKKAIFAQLLQDYLKDTSSAEEPDPDVNAQLVTVVAEAGLSGFTENPFDQQTLIAQAIDSLYVIELILKRTPELILFRTTQEDDSKGPRLFTTLLPKILFLVGRNGLDELQQHLCSLLVGCFKTLHGSGSLWRESMSLLDIYKGIVEAVLQAFDRINSDPSASIKSFKVSLPPTDGIFKVWPESQHLVALPPGCQMVVASSTQATIIARSFLEVITQCQSRKLKASLKAHSSNTDRSWLLETCGRLWSSFQAISSHAFTLTQRQIFQVRFLQLLDEAFYSQKDGYQSLISLPRSLTIVTDVYSDLFSAAYQEHESLSLEGCLAWSLMRLLSMTRTTTQYGVQRQQIQMVESLSFRRLRRLLLTLPYTYEGASGFSSPDLKVAISAAFGHEMAEKFKDSYLTSDATDGTRDSMPKFTDPTLEATFASLLLQGEETGGQTSRPTKRIKLNDRSCNEHQSKLLNDLVSECVRNSEPEHVQVDKAISEESPKDAIVTPQQLFEARHPELVFGGPNIDDQHEFLRSFSLIPCAYSSSLFEIVGTSRNLRRLCSVCDIEKNHTSPESGPGKDYHEDHLVEQALYIYEITDLMPRALRPRDRVLLASSIRRHALHTHDTAFLDLFESKAGEWCLKALTSSHREVRISAGRAIIPFLQGHVAEVTRTKNRRETLKFLKTLSERNELVEQETLIMMWGQVARVCGDEELNLALLYLIDCLGHSNTPICGIAYNELSGLAAALEKAPADLIRPFWSSLAITVVQNLHTRPQKAQLLADWLSMSVNQLLILTQTDTVPYLVLTKKVDTLRRIATARGASATVRDVCTQPSRNLAAILALLLCQPSDSVEKASLELLVTAAPEFQETSLQGLICAEPILVAFEMLKRAADIEQSKKNQVQTGFHTLTVLAEGRRDKNKLPKTQVLKGFFEKHILGIMAHITAVIDSPRDPRPVSERKRCLGAIEEMINLAGELVSNAVPQIRACLQCALDEQQLRDRAFQVWITLVRAVSDDDLSILLDPTMSIIARRWSNFQSDTQSLAHDLVSDLFKNKGDLIKEHIDTFPSLRGIDMLSKFEGQVAKRRIGGSDPLRQFDAFCRRLQDESTTVVSQALQEILPFLESNQRALHESAVSQKSGHTISQLARCFLDVRARFGDDDADIARYVSSALGLIGCIDSNKVEAIREKKDILVLSNFERAAEVITFTAHLLEHILVKAFRSAPNSRAQGFLAYAMQELLRFGKFHEVVGQKPRGASNEISYQKWHSMSEPARNTLIPFVSSMYRIQNNVGNVSDVRLFPTFSSETSHSVWLRTFTFNLLQKGKGENAVMLFGVLSRVIRGHDLSIATFMLPFAALNVIIGGTDIDSSDVAQELLAILQYEQEGGQVEDEDIKQCCENVFQVLDYLSRWLHERRRVVADAKVAASRGGRMPAELDELKEIQLISSVENVLSIIPAEVISRRAVECGSYARALFHWEQYMRQQAGKAESLGIIYDRQPHLQYMQQIYSQIDEPDSIEGISAHLTLVDPARQVLEHRKAGRWSAAQSWYELSLAQDPENQDLQVDLFTCLKESGQYDSLLNYVESFSNSSSVLPSRALPFAAEAAWVTGKWDRLEKALARVPEDVSLSTQDFNMGVGKALLALRKGNEDNFKSTLSAVQEGITRSLTASSTSSLHACHVQLLKLHLLYEIDAISGCGNSQLKSREAVLPVLNQRLEIIGAYTSDKQYVLGARRAAMQLSKLRFTELDEASSWLTSATLARKSEFSNTAYNAVLHAAQLGDEEAKIEHSKLLWKEGHQRKAIQTLKGAIDTDSFRPREPNAAEVPAITHSTVSTGIEVNDQPNRLVARANLLLTKWLDQAGQTQSNEITRRYQNVIKSYARWDKGHYYLGKHYNKILEAEKALPRNKQSSSYISGEHTKLVIDNYTRSMVYGAKYYYQVVPKVLTLWLDLGMEVHEAARRSTAEVELSNMRIKNLTYVHKQLQKYAVERIPPYVFYTAFPQIITRISHPNVKVWEVLQDIILRIASAHPQQTLWALLAVVKSTAVERASRGQQVLSKLKEISKKQRADNSGLDLRVLITHGQRLTEQLLNACEVAVDARVTHVSLSKDLAFNMKLAPCQLVVPIEATMTTSLPSVRDSTHVRKHKAFPSPSLALTISSFEDDVLVLSSLQRPRKLTIVGSDGRKYGLMCKPKDDLRKDQRLMEFNAMINRSLRRDVESSKRQLYIKTYGVTPLNEECGTVEWVDNLKPIRDIIIRIYRQNNVVIDYSEIRTLLDAACANPPHSTEIFTLDILSKFAPVLHEWFTESFPDPSTWLAARHRYSRSCAVMSIVGHVLGLGDRHGENVLLDAEGGIFHVDFNCLFDKGLTFEKPELVPFRLTHNMLDAMGPAGIEGHFRVAAELVLRICRQNMDTLMTILETFVWDPTADFVGAQKKRKRTGVGADVPDTPQEVLDAVQNKLKGLMKGDSVPLGVEGYVDALIRQARSERNLAAMYIGWCAFF</sequence>
<evidence type="ECO:0000256" key="21">
    <source>
        <dbReference type="ARBA" id="ARBA00048679"/>
    </source>
</evidence>
<dbReference type="InterPro" id="IPR050517">
    <property type="entry name" value="DDR_Repair_Kinase"/>
</dbReference>
<evidence type="ECO:0000259" key="24">
    <source>
        <dbReference type="PROSITE" id="PS51189"/>
    </source>
</evidence>
<evidence type="ECO:0000256" key="14">
    <source>
        <dbReference type="ARBA" id="ARBA00023242"/>
    </source>
</evidence>
<keyword evidence="7" id="KW-0808">Transferase</keyword>
<evidence type="ECO:0000256" key="22">
    <source>
        <dbReference type="SAM" id="MobiDB-lite"/>
    </source>
</evidence>
<feature type="domain" description="PI3K/PI4K catalytic" evidence="23">
    <location>
        <begin position="2184"/>
        <end position="2487"/>
    </location>
</feature>
<dbReference type="PROSITE" id="PS51190">
    <property type="entry name" value="FATC"/>
    <property type="match status" value="1"/>
</dbReference>
<dbReference type="SMART" id="SM00146">
    <property type="entry name" value="PI3Kc"/>
    <property type="match status" value="1"/>
</dbReference>
<evidence type="ECO:0000256" key="12">
    <source>
        <dbReference type="ARBA" id="ARBA00022853"/>
    </source>
</evidence>
<comment type="catalytic activity">
    <reaction evidence="21">
        <text>L-seryl-[protein] + ATP = O-phospho-L-seryl-[protein] + ADP + H(+)</text>
        <dbReference type="Rhea" id="RHEA:17989"/>
        <dbReference type="Rhea" id="RHEA-COMP:9863"/>
        <dbReference type="Rhea" id="RHEA-COMP:11604"/>
        <dbReference type="ChEBI" id="CHEBI:15378"/>
        <dbReference type="ChEBI" id="CHEBI:29999"/>
        <dbReference type="ChEBI" id="CHEBI:30616"/>
        <dbReference type="ChEBI" id="CHEBI:83421"/>
        <dbReference type="ChEBI" id="CHEBI:456216"/>
        <dbReference type="EC" id="2.7.11.1"/>
    </reaction>
</comment>
<evidence type="ECO:0000256" key="18">
    <source>
        <dbReference type="ARBA" id="ARBA00030459"/>
    </source>
</evidence>
<evidence type="ECO:0000256" key="10">
    <source>
        <dbReference type="ARBA" id="ARBA00022777"/>
    </source>
</evidence>
<dbReference type="GO" id="GO:0006281">
    <property type="term" value="P:DNA repair"/>
    <property type="evidence" value="ECO:0007669"/>
    <property type="project" value="UniProtKB-KW"/>
</dbReference>
<dbReference type="InterPro" id="IPR056802">
    <property type="entry name" value="ATR-like_M-HEAT"/>
</dbReference>
<evidence type="ECO:0000256" key="8">
    <source>
        <dbReference type="ARBA" id="ARBA00022741"/>
    </source>
</evidence>
<keyword evidence="13" id="KW-0234">DNA repair</keyword>
<dbReference type="Pfam" id="PF25030">
    <property type="entry name" value="M-HEAT_ATR"/>
    <property type="match status" value="1"/>
</dbReference>
<accession>A0A6A6WF25</accession>
<evidence type="ECO:0000256" key="6">
    <source>
        <dbReference type="ARBA" id="ARBA00022527"/>
    </source>
</evidence>
<name>A0A6A6WF25_9PEZI</name>
<dbReference type="GO" id="GO:0005694">
    <property type="term" value="C:chromosome"/>
    <property type="evidence" value="ECO:0007669"/>
    <property type="project" value="TreeGrafter"/>
</dbReference>
<dbReference type="SMART" id="SM00802">
    <property type="entry name" value="UME"/>
    <property type="match status" value="1"/>
</dbReference>
<evidence type="ECO:0000259" key="25">
    <source>
        <dbReference type="PROSITE" id="PS51190"/>
    </source>
</evidence>
<dbReference type="GeneID" id="54483396"/>
<evidence type="ECO:0000256" key="20">
    <source>
        <dbReference type="ARBA" id="ARBA00047899"/>
    </source>
</evidence>
<dbReference type="InterPro" id="IPR014009">
    <property type="entry name" value="PIK_FAT"/>
</dbReference>
<dbReference type="GO" id="GO:0005634">
    <property type="term" value="C:nucleus"/>
    <property type="evidence" value="ECO:0007669"/>
    <property type="project" value="UniProtKB-SubCell"/>
</dbReference>
<keyword evidence="12" id="KW-0156">Chromatin regulator</keyword>
<dbReference type="SUPFAM" id="SSF48371">
    <property type="entry name" value="ARM repeat"/>
    <property type="match status" value="1"/>
</dbReference>
<evidence type="ECO:0000256" key="2">
    <source>
        <dbReference type="ARBA" id="ARBA00010769"/>
    </source>
</evidence>
<dbReference type="GO" id="GO:0005524">
    <property type="term" value="F:ATP binding"/>
    <property type="evidence" value="ECO:0007669"/>
    <property type="project" value="UniProtKB-KW"/>
</dbReference>
<keyword evidence="8" id="KW-0547">Nucleotide-binding</keyword>
<dbReference type="InterPro" id="IPR003151">
    <property type="entry name" value="PIK-rel_kinase_FAT"/>
</dbReference>
<dbReference type="RefSeq" id="XP_033603873.1">
    <property type="nucleotide sequence ID" value="XM_033742342.1"/>
</dbReference>
<dbReference type="PROSITE" id="PS51189">
    <property type="entry name" value="FAT"/>
    <property type="match status" value="1"/>
</dbReference>
<comment type="function">
    <text evidence="16">Serine/threonine protein kinase which activates checkpoint signaling upon genotoxic stresses such as ionizing radiation (IR), ultraviolet light (UV), or DNA replication stalling, thereby acting as a DNA damage sensor. Recognizes the substrate consensus sequence [ST]-Q. Phosphorylates histone H2A to form H2AS128ph (gamma-H2A) at sites of DNA damage, involved in the regulation of DNA damage response mechanism. Required for the control of telomere length and genome stability.</text>
</comment>
<dbReference type="EC" id="2.7.11.1" evidence="4"/>
<dbReference type="OrthoDB" id="381190at2759"/>
<comment type="catalytic activity">
    <reaction evidence="20">
        <text>L-threonyl-[protein] + ATP = O-phospho-L-threonyl-[protein] + ADP + H(+)</text>
        <dbReference type="Rhea" id="RHEA:46608"/>
        <dbReference type="Rhea" id="RHEA-COMP:11060"/>
        <dbReference type="Rhea" id="RHEA-COMP:11605"/>
        <dbReference type="ChEBI" id="CHEBI:15378"/>
        <dbReference type="ChEBI" id="CHEBI:30013"/>
        <dbReference type="ChEBI" id="CHEBI:30616"/>
        <dbReference type="ChEBI" id="CHEBI:61977"/>
        <dbReference type="ChEBI" id="CHEBI:456216"/>
        <dbReference type="EC" id="2.7.11.1"/>
    </reaction>
</comment>
<dbReference type="GO" id="GO:0000723">
    <property type="term" value="P:telomere maintenance"/>
    <property type="evidence" value="ECO:0007669"/>
    <property type="project" value="TreeGrafter"/>
</dbReference>
<comment type="subunit">
    <text evidence="3">Associates with DNA double-strand breaks.</text>
</comment>
<dbReference type="PANTHER" id="PTHR11139">
    <property type="entry name" value="ATAXIA TELANGIECTASIA MUTATED ATM -RELATED"/>
    <property type="match status" value="1"/>
</dbReference>
<dbReference type="EMBL" id="ML996567">
    <property type="protein sequence ID" value="KAF2761422.1"/>
    <property type="molecule type" value="Genomic_DNA"/>
</dbReference>
<evidence type="ECO:0000256" key="17">
    <source>
        <dbReference type="ARBA" id="ARBA00029679"/>
    </source>
</evidence>
<dbReference type="InterPro" id="IPR057564">
    <property type="entry name" value="HEAT_ATR"/>
</dbReference>
<dbReference type="Pfam" id="PF23593">
    <property type="entry name" value="HEAT_ATR"/>
    <property type="match status" value="1"/>
</dbReference>
<evidence type="ECO:0000313" key="26">
    <source>
        <dbReference type="EMBL" id="KAF2761422.1"/>
    </source>
</evidence>
<evidence type="ECO:0000256" key="13">
    <source>
        <dbReference type="ARBA" id="ARBA00023204"/>
    </source>
</evidence>
<evidence type="ECO:0000256" key="3">
    <source>
        <dbReference type="ARBA" id="ARBA00011370"/>
    </source>
</evidence>
<keyword evidence="15" id="KW-0469">Meiosis</keyword>
<keyword evidence="6" id="KW-0723">Serine/threonine-protein kinase</keyword>
<dbReference type="GO" id="GO:0004674">
    <property type="term" value="F:protein serine/threonine kinase activity"/>
    <property type="evidence" value="ECO:0007669"/>
    <property type="project" value="UniProtKB-KW"/>
</dbReference>
<feature type="region of interest" description="Disordered" evidence="22">
    <location>
        <begin position="1"/>
        <end position="27"/>
    </location>
</feature>
<evidence type="ECO:0000256" key="4">
    <source>
        <dbReference type="ARBA" id="ARBA00012513"/>
    </source>
</evidence>
<feature type="domain" description="FAT" evidence="24">
    <location>
        <begin position="1485"/>
        <end position="2067"/>
    </location>
</feature>
<dbReference type="Pfam" id="PF25385">
    <property type="entry name" value="HEAT_MEC1_N"/>
    <property type="match status" value="1"/>
</dbReference>
<dbReference type="Pfam" id="PF02260">
    <property type="entry name" value="FATC"/>
    <property type="match status" value="1"/>
</dbReference>
<keyword evidence="11" id="KW-0067">ATP-binding</keyword>
<organism evidence="26 27">
    <name type="scientific">Pseudovirgaria hyperparasitica</name>
    <dbReference type="NCBI Taxonomy" id="470096"/>
    <lineage>
        <taxon>Eukaryota</taxon>
        <taxon>Fungi</taxon>
        <taxon>Dikarya</taxon>
        <taxon>Ascomycota</taxon>
        <taxon>Pezizomycotina</taxon>
        <taxon>Dothideomycetes</taxon>
        <taxon>Dothideomycetes incertae sedis</taxon>
        <taxon>Acrospermales</taxon>
        <taxon>Acrospermaceae</taxon>
        <taxon>Pseudovirgaria</taxon>
    </lineage>
</organism>
<dbReference type="CDD" id="cd00892">
    <property type="entry name" value="PIKKc_ATR"/>
    <property type="match status" value="1"/>
</dbReference>
<gene>
    <name evidence="26" type="ORF">EJ05DRAFT_449694</name>
</gene>
<proteinExistence type="inferred from homology"/>
<evidence type="ECO:0000256" key="5">
    <source>
        <dbReference type="ARBA" id="ARBA00021345"/>
    </source>
</evidence>
<dbReference type="PROSITE" id="PS00916">
    <property type="entry name" value="PI3_4_KINASE_2"/>
    <property type="match status" value="1"/>
</dbReference>
<evidence type="ECO:0000256" key="7">
    <source>
        <dbReference type="ARBA" id="ARBA00022679"/>
    </source>
</evidence>
<dbReference type="InterPro" id="IPR018936">
    <property type="entry name" value="PI3/4_kinase_CS"/>
</dbReference>
<evidence type="ECO:0000256" key="15">
    <source>
        <dbReference type="ARBA" id="ARBA00023254"/>
    </source>
</evidence>
<dbReference type="PANTHER" id="PTHR11139:SF125">
    <property type="entry name" value="SERINE_THREONINE-PROTEIN KINASE MEC1"/>
    <property type="match status" value="1"/>
</dbReference>
<evidence type="ECO:0000256" key="16">
    <source>
        <dbReference type="ARBA" id="ARBA00025079"/>
    </source>
</evidence>
<keyword evidence="27" id="KW-1185">Reference proteome</keyword>
<dbReference type="Pfam" id="PF08064">
    <property type="entry name" value="UME"/>
    <property type="match status" value="1"/>
</dbReference>
<keyword evidence="10" id="KW-0418">Kinase</keyword>
<evidence type="ECO:0000259" key="23">
    <source>
        <dbReference type="PROSITE" id="PS50290"/>
    </source>
</evidence>
<comment type="subcellular location">
    <subcellularLocation>
        <location evidence="1">Nucleus</location>
    </subcellularLocation>
</comment>
<dbReference type="Pfam" id="PF02259">
    <property type="entry name" value="FAT"/>
    <property type="match status" value="1"/>
</dbReference>
<dbReference type="Gene3D" id="3.30.1010.10">
    <property type="entry name" value="Phosphatidylinositol 3-kinase Catalytic Subunit, Chain A, domain 4"/>
    <property type="match status" value="1"/>
</dbReference>
<dbReference type="PROSITE" id="PS50290">
    <property type="entry name" value="PI3_4_KINASE_3"/>
    <property type="match status" value="1"/>
</dbReference>
<dbReference type="InterPro" id="IPR012993">
    <property type="entry name" value="UME"/>
</dbReference>
<reference evidence="26" key="1">
    <citation type="journal article" date="2020" name="Stud. Mycol.">
        <title>101 Dothideomycetes genomes: a test case for predicting lifestyles and emergence of pathogens.</title>
        <authorList>
            <person name="Haridas S."/>
            <person name="Albert R."/>
            <person name="Binder M."/>
            <person name="Bloem J."/>
            <person name="Labutti K."/>
            <person name="Salamov A."/>
            <person name="Andreopoulos B."/>
            <person name="Baker S."/>
            <person name="Barry K."/>
            <person name="Bills G."/>
            <person name="Bluhm B."/>
            <person name="Cannon C."/>
            <person name="Castanera R."/>
            <person name="Culley D."/>
            <person name="Daum C."/>
            <person name="Ezra D."/>
            <person name="Gonzalez J."/>
            <person name="Henrissat B."/>
            <person name="Kuo A."/>
            <person name="Liang C."/>
            <person name="Lipzen A."/>
            <person name="Lutzoni F."/>
            <person name="Magnuson J."/>
            <person name="Mondo S."/>
            <person name="Nolan M."/>
            <person name="Ohm R."/>
            <person name="Pangilinan J."/>
            <person name="Park H.-J."/>
            <person name="Ramirez L."/>
            <person name="Alfaro M."/>
            <person name="Sun H."/>
            <person name="Tritt A."/>
            <person name="Yoshinaga Y."/>
            <person name="Zwiers L.-H."/>
            <person name="Turgeon B."/>
            <person name="Goodwin S."/>
            <person name="Spatafora J."/>
            <person name="Crous P."/>
            <person name="Grigoriev I."/>
        </authorList>
    </citation>
    <scope>NUCLEOTIDE SEQUENCE</scope>
    <source>
        <strain evidence="26">CBS 121739</strain>
    </source>
</reference>